<evidence type="ECO:0000313" key="2">
    <source>
        <dbReference type="Proteomes" id="UP000295455"/>
    </source>
</evidence>
<accession>A0A4V2QEC6</accession>
<protein>
    <submittedName>
        <fullName evidence="1">Uncharacterized protein</fullName>
    </submittedName>
</protein>
<gene>
    <name evidence="1" type="ORF">EV196_10283</name>
</gene>
<keyword evidence="2" id="KW-1185">Reference proteome</keyword>
<dbReference type="EMBL" id="SLUP01000002">
    <property type="protein sequence ID" value="TCL67527.1"/>
    <property type="molecule type" value="Genomic_DNA"/>
</dbReference>
<proteinExistence type="predicted"/>
<organism evidence="1 2">
    <name type="scientific">Mariniflexile fucanivorans</name>
    <dbReference type="NCBI Taxonomy" id="264023"/>
    <lineage>
        <taxon>Bacteria</taxon>
        <taxon>Pseudomonadati</taxon>
        <taxon>Bacteroidota</taxon>
        <taxon>Flavobacteriia</taxon>
        <taxon>Flavobacteriales</taxon>
        <taxon>Flavobacteriaceae</taxon>
        <taxon>Mariniflexile</taxon>
    </lineage>
</organism>
<dbReference type="AlphaFoldDB" id="A0A4V2QEC6"/>
<dbReference type="RefSeq" id="WP_132215172.1">
    <property type="nucleotide sequence ID" value="NZ_OX156936.1"/>
</dbReference>
<sequence>MTTIELTRKEVYDLVWSTTLSKLSKEYALSTEGIKKVCNEFEIPIPGNGYWSKFKYNKKVHIEKLNSNFKGEDKITIPIREDGNCVNLDQKPLTILTKQIENDPKAPLSVPFKLSKPDILIQNTKEIHSKRKKETYYPHEKTDRISIYVEEANYNRALLIMDTLIKLLRFRGHSFKRDRNNSGPNIIIKEIEFPFHIREVQKRIPPVKQYDSSTYVPTGILLIKIGESFRAIEWKDGHIKLENQLAKIVAKLELEADKEVLWKEECRLHAIQRAEEEKIEKEFKTRKEKEIIKTKKLFSDAEKFDKATIYRNFIVATEQKAIKENNLTEQLKDWIKWANEKADWFDPFTNREDELLNEYDRDEFHNQKQSSNYNKY</sequence>
<name>A0A4V2QEC6_9FLAO</name>
<dbReference type="Proteomes" id="UP000295455">
    <property type="component" value="Unassembled WGS sequence"/>
</dbReference>
<reference evidence="1 2" key="1">
    <citation type="submission" date="2019-03" db="EMBL/GenBank/DDBJ databases">
        <title>Genomic Encyclopedia of Type Strains, Phase IV (KMG-IV): sequencing the most valuable type-strain genomes for metagenomic binning, comparative biology and taxonomic classification.</title>
        <authorList>
            <person name="Goeker M."/>
        </authorList>
    </citation>
    <scope>NUCLEOTIDE SEQUENCE [LARGE SCALE GENOMIC DNA]</scope>
    <source>
        <strain evidence="1 2">DSM 18792</strain>
    </source>
</reference>
<dbReference type="OrthoDB" id="9777694at2"/>
<comment type="caution">
    <text evidence="1">The sequence shown here is derived from an EMBL/GenBank/DDBJ whole genome shotgun (WGS) entry which is preliminary data.</text>
</comment>
<evidence type="ECO:0000313" key="1">
    <source>
        <dbReference type="EMBL" id="TCL67527.1"/>
    </source>
</evidence>